<dbReference type="Proteomes" id="UP000317257">
    <property type="component" value="Unassembled WGS sequence"/>
</dbReference>
<comment type="caution">
    <text evidence="11">The sequence shown here is derived from an EMBL/GenBank/DDBJ whole genome shotgun (WGS) entry which is preliminary data.</text>
</comment>
<gene>
    <name evidence="12" type="ORF">ED733_005852</name>
    <name evidence="11" type="ORF">NOR_00165</name>
</gene>
<keyword evidence="2" id="KW-0963">Cytoplasm</keyword>
<keyword evidence="13" id="KW-1185">Reference proteome</keyword>
<evidence type="ECO:0000256" key="9">
    <source>
        <dbReference type="SAM" id="MobiDB-lite"/>
    </source>
</evidence>
<dbReference type="GO" id="GO:0030687">
    <property type="term" value="C:preribosome, large subunit precursor"/>
    <property type="evidence" value="ECO:0007669"/>
    <property type="project" value="TreeGrafter"/>
</dbReference>
<feature type="compositionally biased region" description="Acidic residues" evidence="9">
    <location>
        <begin position="316"/>
        <end position="334"/>
    </location>
</feature>
<evidence type="ECO:0000313" key="14">
    <source>
        <dbReference type="Proteomes" id="UP000317257"/>
    </source>
</evidence>
<dbReference type="GO" id="GO:0008270">
    <property type="term" value="F:zinc ion binding"/>
    <property type="evidence" value="ECO:0007669"/>
    <property type="project" value="UniProtKB-KW"/>
</dbReference>
<dbReference type="InterPro" id="IPR041661">
    <property type="entry name" value="ZN622/Rei1/Reh1_Znf-C2H2"/>
</dbReference>
<dbReference type="GO" id="GO:0042273">
    <property type="term" value="P:ribosomal large subunit biogenesis"/>
    <property type="evidence" value="ECO:0007669"/>
    <property type="project" value="TreeGrafter"/>
</dbReference>
<keyword evidence="6" id="KW-0863">Zinc-finger</keyword>
<evidence type="ECO:0000313" key="11">
    <source>
        <dbReference type="EMBL" id="OAA51572.1"/>
    </source>
</evidence>
<dbReference type="EMBL" id="AZHC01000001">
    <property type="protein sequence ID" value="OAA51572.1"/>
    <property type="molecule type" value="Genomic_DNA"/>
</dbReference>
<dbReference type="InterPro" id="IPR040025">
    <property type="entry name" value="Znf622/Rei1/Reh1"/>
</dbReference>
<dbReference type="SMART" id="SM00355">
    <property type="entry name" value="ZnF_C2H2"/>
    <property type="match status" value="4"/>
</dbReference>
<accession>A0A167KD59</accession>
<reference evidence="12" key="3">
    <citation type="journal article" date="2019" name="Microbiol. Resour. Announc.">
        <title>Genome Sequence of Metarhizium rileyi, a Microbial Control Agent for Lepidoptera.</title>
        <authorList>
            <person name="Binneck E."/>
            <person name="Lastra C.C.L."/>
            <person name="Sosa-Gomez D.R."/>
        </authorList>
    </citation>
    <scope>NUCLEOTIDE SEQUENCE</scope>
    <source>
        <strain evidence="12">Cep018-CH2</strain>
    </source>
</reference>
<evidence type="ECO:0000256" key="5">
    <source>
        <dbReference type="ARBA" id="ARBA00022737"/>
    </source>
</evidence>
<evidence type="ECO:0000256" key="1">
    <source>
        <dbReference type="ARBA" id="ARBA00004496"/>
    </source>
</evidence>
<feature type="compositionally biased region" description="Polar residues" evidence="9">
    <location>
        <begin position="177"/>
        <end position="190"/>
    </location>
</feature>
<keyword evidence="3" id="KW-0690">Ribosome biogenesis</keyword>
<accession>A0A5C6GFI0</accession>
<feature type="domain" description="C2H2-type" evidence="10">
    <location>
        <begin position="86"/>
        <end position="108"/>
    </location>
</feature>
<evidence type="ECO:0000313" key="12">
    <source>
        <dbReference type="EMBL" id="TWU74991.1"/>
    </source>
</evidence>
<feature type="compositionally biased region" description="Basic and acidic residues" evidence="9">
    <location>
        <begin position="402"/>
        <end position="416"/>
    </location>
</feature>
<dbReference type="GO" id="GO:0003676">
    <property type="term" value="F:nucleic acid binding"/>
    <property type="evidence" value="ECO:0007669"/>
    <property type="project" value="InterPro"/>
</dbReference>
<feature type="region of interest" description="Disordered" evidence="9">
    <location>
        <begin position="104"/>
        <end position="147"/>
    </location>
</feature>
<dbReference type="InterPro" id="IPR003604">
    <property type="entry name" value="Matrin/U1-like-C_Znf_C2H2"/>
</dbReference>
<dbReference type="Pfam" id="PF12756">
    <property type="entry name" value="zf-C2H2_2"/>
    <property type="match status" value="1"/>
</dbReference>
<evidence type="ECO:0000256" key="6">
    <source>
        <dbReference type="ARBA" id="ARBA00022771"/>
    </source>
</evidence>
<dbReference type="OMA" id="NATHMER"/>
<dbReference type="InterPro" id="IPR036236">
    <property type="entry name" value="Znf_C2H2_sf"/>
</dbReference>
<reference evidence="11 13" key="1">
    <citation type="journal article" date="2016" name="Genome Biol. Evol.">
        <title>Divergent and convergent evolution of fungal pathogenicity.</title>
        <authorList>
            <person name="Shang Y."/>
            <person name="Xiao G."/>
            <person name="Zheng P."/>
            <person name="Cen K."/>
            <person name="Zhan S."/>
            <person name="Wang C."/>
        </authorList>
    </citation>
    <scope>NUCLEOTIDE SEQUENCE [LARGE SCALE GENOMIC DNA]</scope>
    <source>
        <strain evidence="11 13">RCEF 4871</strain>
    </source>
</reference>
<keyword evidence="4" id="KW-0479">Metal-binding</keyword>
<evidence type="ECO:0000259" key="10">
    <source>
        <dbReference type="PROSITE" id="PS00028"/>
    </source>
</evidence>
<feature type="region of interest" description="Disordered" evidence="9">
    <location>
        <begin position="165"/>
        <end position="208"/>
    </location>
</feature>
<dbReference type="SUPFAM" id="SSF57667">
    <property type="entry name" value="beta-beta-alpha zinc fingers"/>
    <property type="match status" value="1"/>
</dbReference>
<keyword evidence="7" id="KW-0862">Zinc</keyword>
<comment type="subcellular location">
    <subcellularLocation>
        <location evidence="1">Cytoplasm</location>
    </subcellularLocation>
</comment>
<dbReference type="Pfam" id="PF12171">
    <property type="entry name" value="zf-C2H2_jaz"/>
    <property type="match status" value="1"/>
</dbReference>
<organism evidence="11 13">
    <name type="scientific">Metarhizium rileyi (strain RCEF 4871)</name>
    <name type="common">Nomuraea rileyi</name>
    <dbReference type="NCBI Taxonomy" id="1649241"/>
    <lineage>
        <taxon>Eukaryota</taxon>
        <taxon>Fungi</taxon>
        <taxon>Dikarya</taxon>
        <taxon>Ascomycota</taxon>
        <taxon>Pezizomycotina</taxon>
        <taxon>Sordariomycetes</taxon>
        <taxon>Hypocreomycetidae</taxon>
        <taxon>Hypocreales</taxon>
        <taxon>Clavicipitaceae</taxon>
        <taxon>Metarhizium</taxon>
    </lineage>
</organism>
<evidence type="ECO:0000256" key="3">
    <source>
        <dbReference type="ARBA" id="ARBA00022517"/>
    </source>
</evidence>
<feature type="region of interest" description="Disordered" evidence="9">
    <location>
        <begin position="393"/>
        <end position="418"/>
    </location>
</feature>
<dbReference type="Proteomes" id="UP000243498">
    <property type="component" value="Unassembled WGS sequence"/>
</dbReference>
<dbReference type="AlphaFoldDB" id="A0A167KD59"/>
<dbReference type="InterPro" id="IPR013087">
    <property type="entry name" value="Znf_C2H2_type"/>
</dbReference>
<name>A0A167KD59_METRR</name>
<proteinExistence type="inferred from homology"/>
<dbReference type="GO" id="GO:0005737">
    <property type="term" value="C:cytoplasm"/>
    <property type="evidence" value="ECO:0007669"/>
    <property type="project" value="UniProtKB-SubCell"/>
</dbReference>
<dbReference type="PANTHER" id="PTHR13182">
    <property type="entry name" value="ZINC FINGER PROTEIN 622"/>
    <property type="match status" value="1"/>
</dbReference>
<feature type="region of interest" description="Disordered" evidence="9">
    <location>
        <begin position="314"/>
        <end position="376"/>
    </location>
</feature>
<sequence>MASVAAASASAGTSASHPYTCNTCQVAYRNIDLQKGHMKSDWHRYNLKRRVASLPPISSEVFTEKVLQARATTSAEAEKAYFEAKCEPCNKTYYSENAYQNHLLSQKHKTNETAAGGPRRRQDEEATSVVSSTFSLGEPTSVAKDGLDSDAEDEFNQVIESLQNAKVSAEQRPSPVSRPSNPKPTVTGANKNRDGEEDGESTTPSHSVAEPTWTLTSCIFCNFESPSLPLSVQHMERFHGMFIPERSYLTDLDGLMKQLQRKVSEYHECLSCGKVKSTVFGVQTHMRDKGHCKIPFSTEQEQLAIGDFYDFRSTYSDDEEDDEDEGSGTEEEGEEHGGARLGSRRKPRLVGEDGEELDGEGEGEGWETDSSASSLDSADLTAVPAEGHIHQYERLKKHPHHSSRDPRNHRQADGWHSRAHKHTHAAFYDDYELHLPSGKAVGHRSLNKYFRQNLNNYPTPEERAERLAIEGAESGDEGNRKDRSIVLRNGQRFKRDVVPRGTVGLANVSDEKKRAVRKSEHRGRDLEQFNTKRTDWMYGKRNNNQKFYYYRFDGGG</sequence>
<evidence type="ECO:0000256" key="7">
    <source>
        <dbReference type="ARBA" id="ARBA00022833"/>
    </source>
</evidence>
<evidence type="ECO:0000256" key="2">
    <source>
        <dbReference type="ARBA" id="ARBA00022490"/>
    </source>
</evidence>
<evidence type="ECO:0000256" key="8">
    <source>
        <dbReference type="ARBA" id="ARBA00034126"/>
    </source>
</evidence>
<keyword evidence="5" id="KW-0677">Repeat</keyword>
<dbReference type="PANTHER" id="PTHR13182:SF8">
    <property type="entry name" value="CYTOPLASMIC 60S SUBUNIT BIOGENESIS FACTOR ZNF622"/>
    <property type="match status" value="1"/>
</dbReference>
<dbReference type="InterPro" id="IPR022755">
    <property type="entry name" value="Znf_C2H2_jaz"/>
</dbReference>
<dbReference type="OrthoDB" id="19329at2759"/>
<dbReference type="SMART" id="SM00451">
    <property type="entry name" value="ZnF_U1"/>
    <property type="match status" value="2"/>
</dbReference>
<evidence type="ECO:0000256" key="4">
    <source>
        <dbReference type="ARBA" id="ARBA00022723"/>
    </source>
</evidence>
<dbReference type="EMBL" id="SBHS01000009">
    <property type="protein sequence ID" value="TWU74991.1"/>
    <property type="molecule type" value="Genomic_DNA"/>
</dbReference>
<protein>
    <submittedName>
        <fullName evidence="11">C2H2 type zinc finger containing protein</fullName>
    </submittedName>
</protein>
<reference evidence="14" key="2">
    <citation type="submission" date="2018-12" db="EMBL/GenBank/DDBJ databases">
        <title>The complete genome of Metarhizium rileyi, a key fungal pathogen of Lepidoptera.</title>
        <authorList>
            <person name="Binneck E."/>
            <person name="Lastra C.C.L."/>
            <person name="Sosa-Gomez D.R."/>
        </authorList>
    </citation>
    <scope>NUCLEOTIDE SEQUENCE [LARGE SCALE GENOMIC DNA]</scope>
    <source>
        <strain evidence="14">Cep018-CH2</strain>
    </source>
</reference>
<dbReference type="Gene3D" id="3.30.160.60">
    <property type="entry name" value="Classic Zinc Finger"/>
    <property type="match status" value="1"/>
</dbReference>
<evidence type="ECO:0000313" key="13">
    <source>
        <dbReference type="Proteomes" id="UP000243498"/>
    </source>
</evidence>
<dbReference type="PROSITE" id="PS00028">
    <property type="entry name" value="ZINC_FINGER_C2H2_1"/>
    <property type="match status" value="1"/>
</dbReference>
<comment type="similarity">
    <text evidence="8">Belongs to the REI1 family.</text>
</comment>
<feature type="compositionally biased region" description="Acidic residues" evidence="9">
    <location>
        <begin position="352"/>
        <end position="367"/>
    </location>
</feature>
<dbReference type="STRING" id="1081105.A0A167KD59"/>